<dbReference type="STRING" id="1908205.BKG60_04760"/>
<proteinExistence type="predicted"/>
<dbReference type="EMBL" id="MLHV01000042">
    <property type="protein sequence ID" value="OHT88327.1"/>
    <property type="molecule type" value="Genomic_DNA"/>
</dbReference>
<organism evidence="1 2">
    <name type="scientific">Mycobacterium syngnathidarum</name>
    <dbReference type="NCBI Taxonomy" id="1908205"/>
    <lineage>
        <taxon>Bacteria</taxon>
        <taxon>Bacillati</taxon>
        <taxon>Actinomycetota</taxon>
        <taxon>Actinomycetes</taxon>
        <taxon>Mycobacteriales</taxon>
        <taxon>Mycobacteriaceae</taxon>
        <taxon>Mycobacterium</taxon>
    </lineage>
</organism>
<sequence>MPPPGEMLPDMSEFPTNSLAGSCGDCGRPFELDSRGVSFHINEDGSCDFGSDRDHVAYG</sequence>
<protein>
    <submittedName>
        <fullName evidence="1">Uncharacterized protein</fullName>
    </submittedName>
</protein>
<evidence type="ECO:0000313" key="1">
    <source>
        <dbReference type="EMBL" id="OHT88327.1"/>
    </source>
</evidence>
<accession>A0A1S1JRH2</accession>
<accession>A0A1Q9WFY5</accession>
<gene>
    <name evidence="1" type="ORF">BKG61_27690</name>
</gene>
<evidence type="ECO:0000313" key="2">
    <source>
        <dbReference type="Proteomes" id="UP000179636"/>
    </source>
</evidence>
<dbReference type="AlphaFoldDB" id="A0A1Q9WFY5"/>
<reference evidence="1 2" key="1">
    <citation type="submission" date="2016-10" db="EMBL/GenBank/DDBJ databases">
        <title>Evaluation of Human, Animal and Environmental Mycobacterium chelonae Isolates by Core Genome Phylogenomic Analysis, Targeted Gene Comparison, and Anti-microbial Susceptibility Patterns: A Tale of Mistaken Identities.</title>
        <authorList>
            <person name="Fogelson S.B."/>
            <person name="Camus A.C."/>
            <person name="Lorenz W."/>
            <person name="Vasireddy R."/>
            <person name="Vasireddy S."/>
            <person name="Smith T."/>
            <person name="Brown-Elliott B.A."/>
            <person name="Wallace R.J.Jr."/>
            <person name="Hasan N.A."/>
            <person name="Reischl U."/>
            <person name="Sanchez S."/>
        </authorList>
    </citation>
    <scope>NUCLEOTIDE SEQUENCE [LARGE SCALE GENOMIC DNA]</scope>
    <source>
        <strain evidence="1 2">24999</strain>
    </source>
</reference>
<name>A0A1Q9WFY5_9MYCO</name>
<dbReference type="Proteomes" id="UP000179636">
    <property type="component" value="Unassembled WGS sequence"/>
</dbReference>
<keyword evidence="2" id="KW-1185">Reference proteome</keyword>
<comment type="caution">
    <text evidence="1">The sequence shown here is derived from an EMBL/GenBank/DDBJ whole genome shotgun (WGS) entry which is preliminary data.</text>
</comment>